<dbReference type="Gene3D" id="1.25.40.10">
    <property type="entry name" value="Tetratricopeptide repeat domain"/>
    <property type="match status" value="2"/>
</dbReference>
<sequence>MGGQRRVGKNQTVEFRLLGPLAAVHDGRPVQLGRRRERCLLGVLLLEPNAAITIERLTDLLWDGQPPSTARASLHTHVSRLRSRLDPDGSGLLGVRLISRDGGYAVEVDPERVDAHRFSASVARAGAAGPTGRIDLLREALALWHGPVLADVATPLLRERIAARLTELRMSAIESLIDAELTGDQARDLIGELSALRAEHPHRERLAGQLMLALYRAGRPADALLAYQQLRDRLAEDLGVDPGPEVSELHTAILRRDPALAHPRATAALPRQLPAATRLFTGRVDELVALTRALVDGDDRSAPMVVTAIGGAGKTWLALRWAHQHLDRFPDGQLFVNLRGFDPSGQPTAPATAVRGFLDALGVPPAAVPVELDAQVGLYRSLLATRRMLVVLDNARDASQVVPLLPGSATCTVIVTSRDRLTGLITGHGAVPLGLDVLNEADSRELLGRRLGEERMTGEPDAVTALIGGCAGLPLALGVAASRAALAPHLPLASIAAELRDASTRLGALDEGDPQASLRAVLSWSYAALTPTQAHVFGLLGSAAGPDIGLPAAAALTGLPATEVAATLRALERQSLVQQSAPDRWRMHDLIRLYAAERAGSDQPGQQDAALRRLVDFYLHSAYAADRLLDPSRPPPPLPLADPAPGAVPHRLPDRAAALDWLDREHPCVRAAQRLALQQGRQAARWQLAWSLNTFYGWRGHLHDLVDVWRCGLAAGQRLGDPEVQALAHRYLGRACVLVGRLTEAAEHLDRSLALARRSDDLPGQARAHWTLAWAWERRGDDERALEHATRALHLYRACGDPVGEGGALNVVGWYAARLGRYGPARVHLESALTLSRRDGNRGGEADTLDSLGLVAHHTGQHAQAERYYQQALAVYRDLGNAYEEADTLERLGDTRSDAGEADRARHAWRQALRLYQGQCRTADAERVQRRIDRLDPPGEAAVRSRTAAD</sequence>
<keyword evidence="3 5" id="KW-0238">DNA-binding</keyword>
<dbReference type="Gene3D" id="3.40.50.300">
    <property type="entry name" value="P-loop containing nucleotide triphosphate hydrolases"/>
    <property type="match status" value="1"/>
</dbReference>
<dbReference type="Proteomes" id="UP001501570">
    <property type="component" value="Unassembled WGS sequence"/>
</dbReference>
<dbReference type="PROSITE" id="PS51755">
    <property type="entry name" value="OMPR_PHOB"/>
    <property type="match status" value="1"/>
</dbReference>
<evidence type="ECO:0000256" key="5">
    <source>
        <dbReference type="PROSITE-ProRule" id="PRU01091"/>
    </source>
</evidence>
<feature type="region of interest" description="Disordered" evidence="6">
    <location>
        <begin position="629"/>
        <end position="649"/>
    </location>
</feature>
<evidence type="ECO:0000259" key="7">
    <source>
        <dbReference type="PROSITE" id="PS51755"/>
    </source>
</evidence>
<evidence type="ECO:0000256" key="4">
    <source>
        <dbReference type="ARBA" id="ARBA00023163"/>
    </source>
</evidence>
<feature type="domain" description="OmpR/PhoB-type" evidence="7">
    <location>
        <begin position="2"/>
        <end position="108"/>
    </location>
</feature>
<keyword evidence="4" id="KW-0804">Transcription</keyword>
<keyword evidence="2" id="KW-0805">Transcription regulation</keyword>
<dbReference type="SUPFAM" id="SSF52540">
    <property type="entry name" value="P-loop containing nucleoside triphosphate hydrolases"/>
    <property type="match status" value="1"/>
</dbReference>
<dbReference type="InterPro" id="IPR016032">
    <property type="entry name" value="Sig_transdc_resp-reg_C-effctor"/>
</dbReference>
<organism evidence="8 9">
    <name type="scientific">Rugosimonospora acidiphila</name>
    <dbReference type="NCBI Taxonomy" id="556531"/>
    <lineage>
        <taxon>Bacteria</taxon>
        <taxon>Bacillati</taxon>
        <taxon>Actinomycetota</taxon>
        <taxon>Actinomycetes</taxon>
        <taxon>Micromonosporales</taxon>
        <taxon>Micromonosporaceae</taxon>
        <taxon>Rugosimonospora</taxon>
    </lineage>
</organism>
<dbReference type="Pfam" id="PF13424">
    <property type="entry name" value="TPR_12"/>
    <property type="match status" value="2"/>
</dbReference>
<evidence type="ECO:0000256" key="1">
    <source>
        <dbReference type="ARBA" id="ARBA00005820"/>
    </source>
</evidence>
<dbReference type="EMBL" id="BAABJQ010000006">
    <property type="protein sequence ID" value="GAA5184744.1"/>
    <property type="molecule type" value="Genomic_DNA"/>
</dbReference>
<comment type="similarity">
    <text evidence="1">Belongs to the AfsR/DnrI/RedD regulatory family.</text>
</comment>
<dbReference type="SUPFAM" id="SSF48452">
    <property type="entry name" value="TPR-like"/>
    <property type="match status" value="2"/>
</dbReference>
<dbReference type="Gene3D" id="1.10.10.10">
    <property type="entry name" value="Winged helix-like DNA-binding domain superfamily/Winged helix DNA-binding domain"/>
    <property type="match status" value="1"/>
</dbReference>
<dbReference type="PANTHER" id="PTHR35807:SF1">
    <property type="entry name" value="TRANSCRIPTIONAL REGULATOR REDD"/>
    <property type="match status" value="1"/>
</dbReference>
<dbReference type="Pfam" id="PF03704">
    <property type="entry name" value="BTAD"/>
    <property type="match status" value="1"/>
</dbReference>
<dbReference type="InterPro" id="IPR051677">
    <property type="entry name" value="AfsR-DnrI-RedD_regulator"/>
</dbReference>
<feature type="compositionally biased region" description="Pro residues" evidence="6">
    <location>
        <begin position="632"/>
        <end position="642"/>
    </location>
</feature>
<name>A0ABP9RSG1_9ACTN</name>
<accession>A0ABP9RSG1</accession>
<protein>
    <submittedName>
        <fullName evidence="8">BTAD domain-containing putative transcriptional regulator</fullName>
    </submittedName>
</protein>
<dbReference type="SMART" id="SM00862">
    <property type="entry name" value="Trans_reg_C"/>
    <property type="match status" value="1"/>
</dbReference>
<evidence type="ECO:0000313" key="9">
    <source>
        <dbReference type="Proteomes" id="UP001501570"/>
    </source>
</evidence>
<proteinExistence type="inferred from homology"/>
<evidence type="ECO:0000256" key="6">
    <source>
        <dbReference type="SAM" id="MobiDB-lite"/>
    </source>
</evidence>
<keyword evidence="9" id="KW-1185">Reference proteome</keyword>
<evidence type="ECO:0000256" key="3">
    <source>
        <dbReference type="ARBA" id="ARBA00023125"/>
    </source>
</evidence>
<dbReference type="InterPro" id="IPR011990">
    <property type="entry name" value="TPR-like_helical_dom_sf"/>
</dbReference>
<dbReference type="PRINTS" id="PR00364">
    <property type="entry name" value="DISEASERSIST"/>
</dbReference>
<dbReference type="CDD" id="cd15831">
    <property type="entry name" value="BTAD"/>
    <property type="match status" value="1"/>
</dbReference>
<evidence type="ECO:0000256" key="2">
    <source>
        <dbReference type="ARBA" id="ARBA00023015"/>
    </source>
</evidence>
<reference evidence="9" key="1">
    <citation type="journal article" date="2019" name="Int. J. Syst. Evol. Microbiol.">
        <title>The Global Catalogue of Microorganisms (GCM) 10K type strain sequencing project: providing services to taxonomists for standard genome sequencing and annotation.</title>
        <authorList>
            <consortium name="The Broad Institute Genomics Platform"/>
            <consortium name="The Broad Institute Genome Sequencing Center for Infectious Disease"/>
            <person name="Wu L."/>
            <person name="Ma J."/>
        </authorList>
    </citation>
    <scope>NUCLEOTIDE SEQUENCE [LARGE SCALE GENOMIC DNA]</scope>
    <source>
        <strain evidence="9">JCM 18304</strain>
    </source>
</reference>
<dbReference type="SMART" id="SM01043">
    <property type="entry name" value="BTAD"/>
    <property type="match status" value="1"/>
</dbReference>
<dbReference type="Pfam" id="PF00486">
    <property type="entry name" value="Trans_reg_C"/>
    <property type="match status" value="1"/>
</dbReference>
<dbReference type="InterPro" id="IPR005158">
    <property type="entry name" value="BTAD"/>
</dbReference>
<evidence type="ECO:0000313" key="8">
    <source>
        <dbReference type="EMBL" id="GAA5184744.1"/>
    </source>
</evidence>
<comment type="caution">
    <text evidence="8">The sequence shown here is derived from an EMBL/GenBank/DDBJ whole genome shotgun (WGS) entry which is preliminary data.</text>
</comment>
<gene>
    <name evidence="8" type="ORF">GCM10023322_26910</name>
</gene>
<dbReference type="SUPFAM" id="SSF46894">
    <property type="entry name" value="C-terminal effector domain of the bipartite response regulators"/>
    <property type="match status" value="1"/>
</dbReference>
<dbReference type="InterPro" id="IPR036388">
    <property type="entry name" value="WH-like_DNA-bd_sf"/>
</dbReference>
<dbReference type="SMART" id="SM00028">
    <property type="entry name" value="TPR"/>
    <property type="match status" value="5"/>
</dbReference>
<dbReference type="InterPro" id="IPR001867">
    <property type="entry name" value="OmpR/PhoB-type_DNA-bd"/>
</dbReference>
<dbReference type="PANTHER" id="PTHR35807">
    <property type="entry name" value="TRANSCRIPTIONAL REGULATOR REDD-RELATED"/>
    <property type="match status" value="1"/>
</dbReference>
<dbReference type="InterPro" id="IPR019734">
    <property type="entry name" value="TPR_rpt"/>
</dbReference>
<dbReference type="InterPro" id="IPR027417">
    <property type="entry name" value="P-loop_NTPase"/>
</dbReference>
<feature type="DNA-binding region" description="OmpR/PhoB-type" evidence="5">
    <location>
        <begin position="2"/>
        <end position="108"/>
    </location>
</feature>